<name>A0A0E9QI27_ANGAN</name>
<reference evidence="2" key="2">
    <citation type="journal article" date="2015" name="Fish Shellfish Immunol.">
        <title>Early steps in the European eel (Anguilla anguilla)-Vibrio vulnificus interaction in the gills: Role of the RtxA13 toxin.</title>
        <authorList>
            <person name="Callol A."/>
            <person name="Pajuelo D."/>
            <person name="Ebbesson L."/>
            <person name="Teles M."/>
            <person name="MacKenzie S."/>
            <person name="Amaro C."/>
        </authorList>
    </citation>
    <scope>NUCLEOTIDE SEQUENCE</scope>
</reference>
<reference evidence="2" key="1">
    <citation type="submission" date="2014-11" db="EMBL/GenBank/DDBJ databases">
        <authorList>
            <person name="Amaro Gonzalez C."/>
        </authorList>
    </citation>
    <scope>NUCLEOTIDE SEQUENCE</scope>
</reference>
<dbReference type="EMBL" id="GBXM01092577">
    <property type="protein sequence ID" value="JAH16000.1"/>
    <property type="molecule type" value="Transcribed_RNA"/>
</dbReference>
<accession>A0A0E9QI27</accession>
<evidence type="ECO:0000313" key="2">
    <source>
        <dbReference type="EMBL" id="JAH16000.1"/>
    </source>
</evidence>
<sequence length="33" mass="3673">MVISSALDSGQPYRSPVWRKHDSAEKKQTGLLS</sequence>
<protein>
    <submittedName>
        <fullName evidence="2">Uncharacterized protein</fullName>
    </submittedName>
</protein>
<feature type="region of interest" description="Disordered" evidence="1">
    <location>
        <begin position="1"/>
        <end position="33"/>
    </location>
</feature>
<organism evidence="2">
    <name type="scientific">Anguilla anguilla</name>
    <name type="common">European freshwater eel</name>
    <name type="synonym">Muraena anguilla</name>
    <dbReference type="NCBI Taxonomy" id="7936"/>
    <lineage>
        <taxon>Eukaryota</taxon>
        <taxon>Metazoa</taxon>
        <taxon>Chordata</taxon>
        <taxon>Craniata</taxon>
        <taxon>Vertebrata</taxon>
        <taxon>Euteleostomi</taxon>
        <taxon>Actinopterygii</taxon>
        <taxon>Neopterygii</taxon>
        <taxon>Teleostei</taxon>
        <taxon>Anguilliformes</taxon>
        <taxon>Anguillidae</taxon>
        <taxon>Anguilla</taxon>
    </lineage>
</organism>
<evidence type="ECO:0000256" key="1">
    <source>
        <dbReference type="SAM" id="MobiDB-lite"/>
    </source>
</evidence>
<feature type="compositionally biased region" description="Basic and acidic residues" evidence="1">
    <location>
        <begin position="19"/>
        <end position="33"/>
    </location>
</feature>
<dbReference type="AlphaFoldDB" id="A0A0E9QI27"/>
<proteinExistence type="predicted"/>